<evidence type="ECO:0000256" key="6">
    <source>
        <dbReference type="ARBA" id="ARBA00022692"/>
    </source>
</evidence>
<dbReference type="PANTHER" id="PTHR13462">
    <property type="entry name" value="CALCIUM UNIPORTER PROTEIN, MITOCHONDRIAL"/>
    <property type="match status" value="1"/>
</dbReference>
<dbReference type="OrthoDB" id="278338at2759"/>
<evidence type="ECO:0000256" key="14">
    <source>
        <dbReference type="ARBA" id="ARBA00036634"/>
    </source>
</evidence>
<accession>A0A0N0BIQ4</accession>
<dbReference type="GO" id="GO:0005262">
    <property type="term" value="F:calcium channel activity"/>
    <property type="evidence" value="ECO:0007669"/>
    <property type="project" value="UniProtKB-KW"/>
</dbReference>
<evidence type="ECO:0000256" key="12">
    <source>
        <dbReference type="ARBA" id="ARBA00023136"/>
    </source>
</evidence>
<evidence type="ECO:0000256" key="15">
    <source>
        <dbReference type="SAM" id="MobiDB-lite"/>
    </source>
</evidence>
<evidence type="ECO:0000313" key="19">
    <source>
        <dbReference type="Proteomes" id="UP000053105"/>
    </source>
</evidence>
<keyword evidence="5" id="KW-0107">Calcium channel</keyword>
<dbReference type="Proteomes" id="UP000053105">
    <property type="component" value="Unassembled WGS sequence"/>
</dbReference>
<evidence type="ECO:0000256" key="13">
    <source>
        <dbReference type="ARBA" id="ARBA00023303"/>
    </source>
</evidence>
<evidence type="ECO:0000256" key="9">
    <source>
        <dbReference type="ARBA" id="ARBA00022989"/>
    </source>
</evidence>
<dbReference type="InterPro" id="IPR006769">
    <property type="entry name" value="MCU_C"/>
</dbReference>
<reference evidence="18 19" key="1">
    <citation type="submission" date="2015-07" db="EMBL/GenBank/DDBJ databases">
        <title>The genome of Melipona quadrifasciata.</title>
        <authorList>
            <person name="Pan H."/>
            <person name="Kapheim K."/>
        </authorList>
    </citation>
    <scope>NUCLEOTIDE SEQUENCE [LARGE SCALE GENOMIC DNA]</scope>
    <source>
        <strain evidence="18">0111107301</strain>
        <tissue evidence="18">Whole body</tissue>
    </source>
</reference>
<gene>
    <name evidence="18" type="ORF">WN51_05906</name>
</gene>
<dbReference type="EMBL" id="KQ435727">
    <property type="protein sequence ID" value="KOX78018.1"/>
    <property type="molecule type" value="Genomic_DNA"/>
</dbReference>
<keyword evidence="12 16" id="KW-0472">Membrane</keyword>
<dbReference type="STRING" id="166423.A0A0N0BIQ4"/>
<comment type="similarity">
    <text evidence="2">Belongs to the MCU (TC 1.A.77) family.</text>
</comment>
<dbReference type="Pfam" id="PF04678">
    <property type="entry name" value="MCU"/>
    <property type="match status" value="1"/>
</dbReference>
<feature type="region of interest" description="Disordered" evidence="15">
    <location>
        <begin position="501"/>
        <end position="564"/>
    </location>
</feature>
<keyword evidence="4" id="KW-0109">Calcium transport</keyword>
<evidence type="ECO:0000313" key="18">
    <source>
        <dbReference type="EMBL" id="KOX78018.1"/>
    </source>
</evidence>
<dbReference type="GO" id="GO:1990246">
    <property type="term" value="C:uniplex complex"/>
    <property type="evidence" value="ECO:0007669"/>
    <property type="project" value="TreeGrafter"/>
</dbReference>
<feature type="compositionally biased region" description="Low complexity" evidence="15">
    <location>
        <begin position="513"/>
        <end position="524"/>
    </location>
</feature>
<dbReference type="PANTHER" id="PTHR13462:SF10">
    <property type="entry name" value="CALCIUM UNIPORTER PROTEIN, MITOCHONDRIAL"/>
    <property type="match status" value="1"/>
</dbReference>
<comment type="subcellular location">
    <subcellularLocation>
        <location evidence="1">Mitochondrion inner membrane</location>
        <topology evidence="1">Multi-pass membrane protein</topology>
    </subcellularLocation>
</comment>
<evidence type="ECO:0000259" key="17">
    <source>
        <dbReference type="Pfam" id="PF04678"/>
    </source>
</evidence>
<proteinExistence type="inferred from homology"/>
<protein>
    <submittedName>
        <fullName evidence="18">Calcium uniporter protein, mitochondrial</fullName>
    </submittedName>
</protein>
<keyword evidence="13" id="KW-0407">Ion channel</keyword>
<keyword evidence="11" id="KW-0496">Mitochondrion</keyword>
<comment type="catalytic activity">
    <reaction evidence="14">
        <text>Ca(2+)(in) = Ca(2+)(out)</text>
        <dbReference type="Rhea" id="RHEA:29671"/>
        <dbReference type="ChEBI" id="CHEBI:29108"/>
    </reaction>
</comment>
<dbReference type="AlphaFoldDB" id="A0A0N0BIQ4"/>
<evidence type="ECO:0000256" key="10">
    <source>
        <dbReference type="ARBA" id="ARBA00023065"/>
    </source>
</evidence>
<evidence type="ECO:0000256" key="16">
    <source>
        <dbReference type="SAM" id="Phobius"/>
    </source>
</evidence>
<keyword evidence="10" id="KW-0406">Ion transport</keyword>
<evidence type="ECO:0000256" key="4">
    <source>
        <dbReference type="ARBA" id="ARBA00022568"/>
    </source>
</evidence>
<name>A0A0N0BIQ4_9HYME</name>
<evidence type="ECO:0000256" key="1">
    <source>
        <dbReference type="ARBA" id="ARBA00004448"/>
    </source>
</evidence>
<keyword evidence="7" id="KW-0999">Mitochondrion inner membrane</keyword>
<dbReference type="GO" id="GO:0051560">
    <property type="term" value="P:mitochondrial calcium ion homeostasis"/>
    <property type="evidence" value="ECO:0007669"/>
    <property type="project" value="InterPro"/>
</dbReference>
<feature type="domain" description="Calcium uniporter protein C-terminal" evidence="17">
    <location>
        <begin position="275"/>
        <end position="479"/>
    </location>
</feature>
<evidence type="ECO:0000256" key="8">
    <source>
        <dbReference type="ARBA" id="ARBA00022837"/>
    </source>
</evidence>
<keyword evidence="19" id="KW-1185">Reference proteome</keyword>
<evidence type="ECO:0000256" key="11">
    <source>
        <dbReference type="ARBA" id="ARBA00023128"/>
    </source>
</evidence>
<feature type="transmembrane region" description="Helical" evidence="16">
    <location>
        <begin position="423"/>
        <end position="441"/>
    </location>
</feature>
<evidence type="ECO:0000256" key="3">
    <source>
        <dbReference type="ARBA" id="ARBA00022448"/>
    </source>
</evidence>
<dbReference type="GO" id="GO:0036444">
    <property type="term" value="P:calcium import into the mitochondrion"/>
    <property type="evidence" value="ECO:0007669"/>
    <property type="project" value="TreeGrafter"/>
</dbReference>
<keyword evidence="6 16" id="KW-0812">Transmembrane</keyword>
<sequence length="564" mass="65086">MSVFKSHLLCYCSMIVDQFTAGVSFDIQLRGSNNEHAKRIKYYYIKRYTLYMHRFTINSDDQPLPSYIANKYTFDGKINAQQLKLNTEYSASGTKEVDNSDADSNKEAILVKLVFVKKYQNDSTKDNVKAIKNYDISLPTKKKKGHRYTHKCTKDGYTFFTWCNIKHLELNLTIYYKESKDRLTSTGNFTTDGLFIEPEGREDDTPQKVVVGIFATSSVSYRIVDEEAQAAGTPADVVVSYHRGLPRITVPLPSRKEQCVFTLKPITLIQMLKKEDRGIDRATVTTTGGTRIGSNNTIESLMENDFRLVINDMEYLVTPPLNHKHTMENLESLSDVRMLIGQLYETLQVREHYASMEKQVLAELETVRLELEPLEQKLQELDATAERKANIFIWVCLVLMSIQFSGLARLTWWEYSWDIMEPVTYFVNYGTTMALFVYFVLTRQFHEYMLPDVMNRRQLISLHKRAKKVGFDLTQYNALKDRAYELETTLKIIRGPLYEHKNRVKRQKREKSSSSSSSSKSPSSSPSPSPNPSPERTLPKRGIFPQKDTSKKPVPPTDKETRHY</sequence>
<dbReference type="GO" id="GO:0015292">
    <property type="term" value="F:uniporter activity"/>
    <property type="evidence" value="ECO:0007669"/>
    <property type="project" value="TreeGrafter"/>
</dbReference>
<evidence type="ECO:0000256" key="5">
    <source>
        <dbReference type="ARBA" id="ARBA00022673"/>
    </source>
</evidence>
<evidence type="ECO:0000256" key="7">
    <source>
        <dbReference type="ARBA" id="ARBA00022792"/>
    </source>
</evidence>
<keyword evidence="8" id="KW-0106">Calcium</keyword>
<keyword evidence="3" id="KW-0813">Transport</keyword>
<feature type="transmembrane region" description="Helical" evidence="16">
    <location>
        <begin position="391"/>
        <end position="411"/>
    </location>
</feature>
<keyword evidence="9 16" id="KW-1133">Transmembrane helix</keyword>
<dbReference type="InterPro" id="IPR039055">
    <property type="entry name" value="MCU_fam"/>
</dbReference>
<organism evidence="18 19">
    <name type="scientific">Melipona quadrifasciata</name>
    <dbReference type="NCBI Taxonomy" id="166423"/>
    <lineage>
        <taxon>Eukaryota</taxon>
        <taxon>Metazoa</taxon>
        <taxon>Ecdysozoa</taxon>
        <taxon>Arthropoda</taxon>
        <taxon>Hexapoda</taxon>
        <taxon>Insecta</taxon>
        <taxon>Pterygota</taxon>
        <taxon>Neoptera</taxon>
        <taxon>Endopterygota</taxon>
        <taxon>Hymenoptera</taxon>
        <taxon>Apocrita</taxon>
        <taxon>Aculeata</taxon>
        <taxon>Apoidea</taxon>
        <taxon>Anthophila</taxon>
        <taxon>Apidae</taxon>
        <taxon>Melipona</taxon>
    </lineage>
</organism>
<evidence type="ECO:0000256" key="2">
    <source>
        <dbReference type="ARBA" id="ARBA00005653"/>
    </source>
</evidence>